<evidence type="ECO:0000313" key="1">
    <source>
        <dbReference type="EMBL" id="KAI9561500.1"/>
    </source>
</evidence>
<dbReference type="EMBL" id="WJBH02000003">
    <property type="protein sequence ID" value="KAI9561500.1"/>
    <property type="molecule type" value="Genomic_DNA"/>
</dbReference>
<gene>
    <name evidence="1" type="ORF">GHT06_012458</name>
</gene>
<dbReference type="Proteomes" id="UP000820818">
    <property type="component" value="Linkage Group LG3"/>
</dbReference>
<keyword evidence="2" id="KW-1185">Reference proteome</keyword>
<protein>
    <submittedName>
        <fullName evidence="1">Uncharacterized protein</fullName>
    </submittedName>
</protein>
<proteinExistence type="predicted"/>
<organism evidence="1 2">
    <name type="scientific">Daphnia sinensis</name>
    <dbReference type="NCBI Taxonomy" id="1820382"/>
    <lineage>
        <taxon>Eukaryota</taxon>
        <taxon>Metazoa</taxon>
        <taxon>Ecdysozoa</taxon>
        <taxon>Arthropoda</taxon>
        <taxon>Crustacea</taxon>
        <taxon>Branchiopoda</taxon>
        <taxon>Diplostraca</taxon>
        <taxon>Cladocera</taxon>
        <taxon>Anomopoda</taxon>
        <taxon>Daphniidae</taxon>
        <taxon>Daphnia</taxon>
        <taxon>Daphnia similis group</taxon>
    </lineage>
</organism>
<dbReference type="AlphaFoldDB" id="A0AAD5LGC1"/>
<reference evidence="1 2" key="1">
    <citation type="submission" date="2022-05" db="EMBL/GenBank/DDBJ databases">
        <title>A multi-omics perspective on studying reproductive biology in Daphnia sinensis.</title>
        <authorList>
            <person name="Jia J."/>
        </authorList>
    </citation>
    <scope>NUCLEOTIDE SEQUENCE [LARGE SCALE GENOMIC DNA]</scope>
    <source>
        <strain evidence="1 2">WSL</strain>
    </source>
</reference>
<accession>A0AAD5LGC1</accession>
<sequence length="51" mass="5879">MRLVITNGERVNKLFKPASCFDVCPEAKDCSMYGRNRAPKNSQYQYQFDAS</sequence>
<comment type="caution">
    <text evidence="1">The sequence shown here is derived from an EMBL/GenBank/DDBJ whole genome shotgun (WGS) entry which is preliminary data.</text>
</comment>
<name>A0AAD5LGC1_9CRUS</name>
<evidence type="ECO:0000313" key="2">
    <source>
        <dbReference type="Proteomes" id="UP000820818"/>
    </source>
</evidence>